<dbReference type="CDD" id="cd03443">
    <property type="entry name" value="PaaI_thioesterase"/>
    <property type="match status" value="1"/>
</dbReference>
<keyword evidence="9" id="KW-0378">Hydrolase</keyword>
<evidence type="ECO:0000256" key="15">
    <source>
        <dbReference type="ARBA" id="ARBA00023273"/>
    </source>
</evidence>
<gene>
    <name evidence="28" type="ORF">S03H2_36911</name>
</gene>
<dbReference type="InterPro" id="IPR029069">
    <property type="entry name" value="HotDog_dom_sf"/>
</dbReference>
<evidence type="ECO:0000256" key="6">
    <source>
        <dbReference type="ARBA" id="ARBA00022490"/>
    </source>
</evidence>
<evidence type="ECO:0000256" key="18">
    <source>
        <dbReference type="ARBA" id="ARBA00038456"/>
    </source>
</evidence>
<dbReference type="SUPFAM" id="SSF54637">
    <property type="entry name" value="Thioesterase/thiol ester dehydrase-isomerase"/>
    <property type="match status" value="1"/>
</dbReference>
<comment type="catalytic activity">
    <reaction evidence="25">
        <text>dodecanoyl-CoA + H2O = dodecanoate + CoA + H(+)</text>
        <dbReference type="Rhea" id="RHEA:30135"/>
        <dbReference type="ChEBI" id="CHEBI:15377"/>
        <dbReference type="ChEBI" id="CHEBI:15378"/>
        <dbReference type="ChEBI" id="CHEBI:18262"/>
        <dbReference type="ChEBI" id="CHEBI:57287"/>
        <dbReference type="ChEBI" id="CHEBI:57375"/>
    </reaction>
    <physiologicalReaction direction="left-to-right" evidence="25">
        <dbReference type="Rhea" id="RHEA:30136"/>
    </physiologicalReaction>
</comment>
<keyword evidence="10" id="KW-0276">Fatty acid metabolism</keyword>
<evidence type="ECO:0000256" key="20">
    <source>
        <dbReference type="ARBA" id="ARBA00040123"/>
    </source>
</evidence>
<comment type="caution">
    <text evidence="28">The sequence shown here is derived from an EMBL/GenBank/DDBJ whole genome shotgun (WGS) entry which is preliminary data.</text>
</comment>
<proteinExistence type="inferred from homology"/>
<evidence type="ECO:0000256" key="13">
    <source>
        <dbReference type="ARBA" id="ARBA00023128"/>
    </source>
</evidence>
<dbReference type="InterPro" id="IPR006683">
    <property type="entry name" value="Thioestr_dom"/>
</dbReference>
<accession>X1GNV1</accession>
<comment type="catalytic activity">
    <reaction evidence="26">
        <text>tetradecanoyl-CoA + H2O = tetradecanoate + CoA + H(+)</text>
        <dbReference type="Rhea" id="RHEA:40119"/>
        <dbReference type="ChEBI" id="CHEBI:15377"/>
        <dbReference type="ChEBI" id="CHEBI:15378"/>
        <dbReference type="ChEBI" id="CHEBI:30807"/>
        <dbReference type="ChEBI" id="CHEBI:57287"/>
        <dbReference type="ChEBI" id="CHEBI:57385"/>
    </reaction>
    <physiologicalReaction direction="left-to-right" evidence="26">
        <dbReference type="Rhea" id="RHEA:40120"/>
    </physiologicalReaction>
</comment>
<evidence type="ECO:0000256" key="8">
    <source>
        <dbReference type="ARBA" id="ARBA00022792"/>
    </source>
</evidence>
<evidence type="ECO:0000256" key="14">
    <source>
        <dbReference type="ARBA" id="ARBA00023136"/>
    </source>
</evidence>
<dbReference type="PANTHER" id="PTHR12418:SF19">
    <property type="entry name" value="ACYL-COENZYME A THIOESTERASE THEM4"/>
    <property type="match status" value="1"/>
</dbReference>
<dbReference type="Pfam" id="PF03061">
    <property type="entry name" value="4HBT"/>
    <property type="match status" value="1"/>
</dbReference>
<evidence type="ECO:0000256" key="10">
    <source>
        <dbReference type="ARBA" id="ARBA00022832"/>
    </source>
</evidence>
<dbReference type="GO" id="GO:0032587">
    <property type="term" value="C:ruffle membrane"/>
    <property type="evidence" value="ECO:0007669"/>
    <property type="project" value="UniProtKB-SubCell"/>
</dbReference>
<dbReference type="GO" id="GO:0006915">
    <property type="term" value="P:apoptotic process"/>
    <property type="evidence" value="ECO:0007669"/>
    <property type="project" value="UniProtKB-KW"/>
</dbReference>
<comment type="catalytic activity">
    <reaction evidence="22">
        <text>octanoyl-CoA + H2O = octanoate + CoA + H(+)</text>
        <dbReference type="Rhea" id="RHEA:30143"/>
        <dbReference type="ChEBI" id="CHEBI:15377"/>
        <dbReference type="ChEBI" id="CHEBI:15378"/>
        <dbReference type="ChEBI" id="CHEBI:25646"/>
        <dbReference type="ChEBI" id="CHEBI:57287"/>
        <dbReference type="ChEBI" id="CHEBI:57386"/>
    </reaction>
    <physiologicalReaction direction="left-to-right" evidence="22">
        <dbReference type="Rhea" id="RHEA:30144"/>
    </physiologicalReaction>
</comment>
<dbReference type="EMBL" id="BARU01022683">
    <property type="protein sequence ID" value="GAH59556.1"/>
    <property type="molecule type" value="Genomic_DNA"/>
</dbReference>
<keyword evidence="15" id="KW-0966">Cell projection</keyword>
<dbReference type="PANTHER" id="PTHR12418">
    <property type="entry name" value="ACYL-COENZYME A THIOESTERASE THEM4"/>
    <property type="match status" value="1"/>
</dbReference>
<feature type="domain" description="Thioesterase" evidence="27">
    <location>
        <begin position="53"/>
        <end position="117"/>
    </location>
</feature>
<evidence type="ECO:0000256" key="1">
    <source>
        <dbReference type="ARBA" id="ARBA00004496"/>
    </source>
</evidence>
<sequence length="121" mass="13276">MAMEKRTIVDDFCFCCGSKNSKGLKLKFIYPEEGSAETECEIPAYFTGWKSITHSGLLAMLLDETMAHACISSGQSSVTIELTVRYIKPVEVGESVTVNAQITGVKSRIVQTEGWIYKNAG</sequence>
<keyword evidence="8" id="KW-0999">Mitochondrion inner membrane</keyword>
<dbReference type="AlphaFoldDB" id="X1GNV1"/>
<dbReference type="InterPro" id="IPR052365">
    <property type="entry name" value="THEM4/THEM5_acyl-CoA_thioest"/>
</dbReference>
<evidence type="ECO:0000259" key="27">
    <source>
        <dbReference type="Pfam" id="PF03061"/>
    </source>
</evidence>
<reference evidence="28" key="1">
    <citation type="journal article" date="2014" name="Front. Microbiol.">
        <title>High frequency of phylogenetically diverse reductive dehalogenase-homologous genes in deep subseafloor sedimentary metagenomes.</title>
        <authorList>
            <person name="Kawai M."/>
            <person name="Futagami T."/>
            <person name="Toyoda A."/>
            <person name="Takaki Y."/>
            <person name="Nishi S."/>
            <person name="Hori S."/>
            <person name="Arai W."/>
            <person name="Tsubouchi T."/>
            <person name="Morono Y."/>
            <person name="Uchiyama I."/>
            <person name="Ito T."/>
            <person name="Fujiyama A."/>
            <person name="Inagaki F."/>
            <person name="Takami H."/>
        </authorList>
    </citation>
    <scope>NUCLEOTIDE SEQUENCE</scope>
    <source>
        <strain evidence="28">Expedition CK06-06</strain>
    </source>
</reference>
<protein>
    <recommendedName>
        <fullName evidence="20">Acyl-coenzyme A thioesterase THEM4</fullName>
        <ecNumber evidence="19">3.1.2.2</ecNumber>
    </recommendedName>
    <alternativeName>
        <fullName evidence="21">Thioesterase superfamily member 4</fullName>
    </alternativeName>
</protein>
<feature type="non-terminal residue" evidence="28">
    <location>
        <position position="121"/>
    </location>
</feature>
<keyword evidence="11" id="KW-0809">Transit peptide</keyword>
<name>X1GNV1_9ZZZZ</name>
<dbReference type="GO" id="GO:0005743">
    <property type="term" value="C:mitochondrial inner membrane"/>
    <property type="evidence" value="ECO:0007669"/>
    <property type="project" value="UniProtKB-SubCell"/>
</dbReference>
<evidence type="ECO:0000256" key="19">
    <source>
        <dbReference type="ARBA" id="ARBA00038848"/>
    </source>
</evidence>
<evidence type="ECO:0000256" key="4">
    <source>
        <dbReference type="ARBA" id="ARBA00004637"/>
    </source>
</evidence>
<evidence type="ECO:0000256" key="26">
    <source>
        <dbReference type="ARBA" id="ARBA00048180"/>
    </source>
</evidence>
<evidence type="ECO:0000256" key="7">
    <source>
        <dbReference type="ARBA" id="ARBA00022703"/>
    </source>
</evidence>
<organism evidence="28">
    <name type="scientific">marine sediment metagenome</name>
    <dbReference type="NCBI Taxonomy" id="412755"/>
    <lineage>
        <taxon>unclassified sequences</taxon>
        <taxon>metagenomes</taxon>
        <taxon>ecological metagenomes</taxon>
    </lineage>
</organism>
<comment type="catalytic activity">
    <reaction evidence="17">
        <text>(9Z)-octadecenoyl-CoA + H2O = (9Z)-octadecenoate + CoA + H(+)</text>
        <dbReference type="Rhea" id="RHEA:40139"/>
        <dbReference type="ChEBI" id="CHEBI:15377"/>
        <dbReference type="ChEBI" id="CHEBI:15378"/>
        <dbReference type="ChEBI" id="CHEBI:30823"/>
        <dbReference type="ChEBI" id="CHEBI:57287"/>
        <dbReference type="ChEBI" id="CHEBI:57387"/>
    </reaction>
    <physiologicalReaction direction="left-to-right" evidence="17">
        <dbReference type="Rhea" id="RHEA:40140"/>
    </physiologicalReaction>
</comment>
<keyword evidence="7" id="KW-0053">Apoptosis</keyword>
<evidence type="ECO:0000256" key="3">
    <source>
        <dbReference type="ARBA" id="ARBA00004632"/>
    </source>
</evidence>
<evidence type="ECO:0000256" key="22">
    <source>
        <dbReference type="ARBA" id="ARBA00047588"/>
    </source>
</evidence>
<dbReference type="GO" id="GO:0016787">
    <property type="term" value="F:hydrolase activity"/>
    <property type="evidence" value="ECO:0007669"/>
    <property type="project" value="UniProtKB-KW"/>
</dbReference>
<dbReference type="EC" id="3.1.2.2" evidence="19"/>
<evidence type="ECO:0000313" key="28">
    <source>
        <dbReference type="EMBL" id="GAH59556.1"/>
    </source>
</evidence>
<comment type="subcellular location">
    <subcellularLocation>
        <location evidence="3">Cell projection</location>
        <location evidence="3">Ruffle membrane</location>
    </subcellularLocation>
    <subcellularLocation>
        <location evidence="1">Cytoplasm</location>
    </subcellularLocation>
    <subcellularLocation>
        <location evidence="4">Mitochondrion inner membrane</location>
        <topology evidence="4">Peripheral membrane protein</topology>
    </subcellularLocation>
    <subcellularLocation>
        <location evidence="2">Mitochondrion intermembrane space</location>
    </subcellularLocation>
</comment>
<evidence type="ECO:0000256" key="17">
    <source>
        <dbReference type="ARBA" id="ARBA00037002"/>
    </source>
</evidence>
<evidence type="ECO:0000256" key="11">
    <source>
        <dbReference type="ARBA" id="ARBA00022946"/>
    </source>
</evidence>
<evidence type="ECO:0000256" key="12">
    <source>
        <dbReference type="ARBA" id="ARBA00023098"/>
    </source>
</evidence>
<dbReference type="GO" id="GO:0005758">
    <property type="term" value="C:mitochondrial intermembrane space"/>
    <property type="evidence" value="ECO:0007669"/>
    <property type="project" value="UniProtKB-SubCell"/>
</dbReference>
<evidence type="ECO:0000256" key="2">
    <source>
        <dbReference type="ARBA" id="ARBA00004569"/>
    </source>
</evidence>
<comment type="catalytic activity">
    <reaction evidence="16">
        <text>(5Z,8Z,11Z,14Z)-eicosatetraenoyl-CoA + H2O = (5Z,8Z,11Z,14Z)-eicosatetraenoate + CoA + H(+)</text>
        <dbReference type="Rhea" id="RHEA:40151"/>
        <dbReference type="ChEBI" id="CHEBI:15377"/>
        <dbReference type="ChEBI" id="CHEBI:15378"/>
        <dbReference type="ChEBI" id="CHEBI:32395"/>
        <dbReference type="ChEBI" id="CHEBI:57287"/>
        <dbReference type="ChEBI" id="CHEBI:57368"/>
    </reaction>
    <physiologicalReaction direction="left-to-right" evidence="16">
        <dbReference type="Rhea" id="RHEA:40152"/>
    </physiologicalReaction>
</comment>
<comment type="similarity">
    <text evidence="18">Belongs to the THEM4/THEM5 thioesterase family.</text>
</comment>
<dbReference type="Gene3D" id="3.10.129.10">
    <property type="entry name" value="Hotdog Thioesterase"/>
    <property type="match status" value="1"/>
</dbReference>
<dbReference type="GO" id="GO:0006631">
    <property type="term" value="P:fatty acid metabolic process"/>
    <property type="evidence" value="ECO:0007669"/>
    <property type="project" value="UniProtKB-KW"/>
</dbReference>
<evidence type="ECO:0000256" key="16">
    <source>
        <dbReference type="ARBA" id="ARBA00035852"/>
    </source>
</evidence>
<evidence type="ECO:0000256" key="23">
    <source>
        <dbReference type="ARBA" id="ARBA00047734"/>
    </source>
</evidence>
<keyword evidence="6" id="KW-0963">Cytoplasm</keyword>
<keyword evidence="5" id="KW-1003">Cell membrane</keyword>
<comment type="catalytic activity">
    <reaction evidence="24">
        <text>decanoyl-CoA + H2O = decanoate + CoA + H(+)</text>
        <dbReference type="Rhea" id="RHEA:40059"/>
        <dbReference type="ChEBI" id="CHEBI:15377"/>
        <dbReference type="ChEBI" id="CHEBI:15378"/>
        <dbReference type="ChEBI" id="CHEBI:27689"/>
        <dbReference type="ChEBI" id="CHEBI:57287"/>
        <dbReference type="ChEBI" id="CHEBI:61430"/>
    </reaction>
    <physiologicalReaction direction="left-to-right" evidence="24">
        <dbReference type="Rhea" id="RHEA:40060"/>
    </physiologicalReaction>
</comment>
<keyword evidence="12" id="KW-0443">Lipid metabolism</keyword>
<evidence type="ECO:0000256" key="21">
    <source>
        <dbReference type="ARBA" id="ARBA00043210"/>
    </source>
</evidence>
<evidence type="ECO:0000256" key="24">
    <source>
        <dbReference type="ARBA" id="ARBA00047969"/>
    </source>
</evidence>
<evidence type="ECO:0000256" key="5">
    <source>
        <dbReference type="ARBA" id="ARBA00022475"/>
    </source>
</evidence>
<evidence type="ECO:0000256" key="25">
    <source>
        <dbReference type="ARBA" id="ARBA00048074"/>
    </source>
</evidence>
<evidence type="ECO:0000256" key="9">
    <source>
        <dbReference type="ARBA" id="ARBA00022801"/>
    </source>
</evidence>
<keyword evidence="14" id="KW-0472">Membrane</keyword>
<comment type="catalytic activity">
    <reaction evidence="23">
        <text>hexadecanoyl-CoA + H2O = hexadecanoate + CoA + H(+)</text>
        <dbReference type="Rhea" id="RHEA:16645"/>
        <dbReference type="ChEBI" id="CHEBI:7896"/>
        <dbReference type="ChEBI" id="CHEBI:15377"/>
        <dbReference type="ChEBI" id="CHEBI:15378"/>
        <dbReference type="ChEBI" id="CHEBI:57287"/>
        <dbReference type="ChEBI" id="CHEBI:57379"/>
        <dbReference type="EC" id="3.1.2.2"/>
    </reaction>
    <physiologicalReaction direction="left-to-right" evidence="23">
        <dbReference type="Rhea" id="RHEA:16646"/>
    </physiologicalReaction>
</comment>
<keyword evidence="13" id="KW-0496">Mitochondrion</keyword>